<dbReference type="PRINTS" id="PR00344">
    <property type="entry name" value="BCTRLSENSOR"/>
</dbReference>
<dbReference type="Gene3D" id="1.25.10.10">
    <property type="entry name" value="Leucine-rich Repeat Variant"/>
    <property type="match status" value="1"/>
</dbReference>
<evidence type="ECO:0000256" key="5">
    <source>
        <dbReference type="SAM" id="MobiDB-lite"/>
    </source>
</evidence>
<dbReference type="EMBL" id="ABCS01000030">
    <property type="protein sequence ID" value="EDM78455.1"/>
    <property type="molecule type" value="Genomic_DNA"/>
</dbReference>
<dbReference type="eggNOG" id="COG5000">
    <property type="taxonomic scope" value="Bacteria"/>
</dbReference>
<dbReference type="InterPro" id="IPR004358">
    <property type="entry name" value="Sig_transdc_His_kin-like_C"/>
</dbReference>
<evidence type="ECO:0000256" key="4">
    <source>
        <dbReference type="SAM" id="Coils"/>
    </source>
</evidence>
<dbReference type="SUPFAM" id="SSF55874">
    <property type="entry name" value="ATPase domain of HSP90 chaperone/DNA topoisomerase II/histidine kinase"/>
    <property type="match status" value="1"/>
</dbReference>
<dbReference type="InterPro" id="IPR016024">
    <property type="entry name" value="ARM-type_fold"/>
</dbReference>
<keyword evidence="7" id="KW-0808">Transferase</keyword>
<dbReference type="InterPro" id="IPR021133">
    <property type="entry name" value="HEAT_type_2"/>
</dbReference>
<keyword evidence="8" id="KW-1185">Reference proteome</keyword>
<dbReference type="RefSeq" id="WP_006972327.1">
    <property type="nucleotide sequence ID" value="NZ_ABCS01000030.1"/>
</dbReference>
<evidence type="ECO:0000313" key="7">
    <source>
        <dbReference type="EMBL" id="EDM78455.1"/>
    </source>
</evidence>
<dbReference type="InterPro" id="IPR005467">
    <property type="entry name" value="His_kinase_dom"/>
</dbReference>
<dbReference type="SMART" id="SM00387">
    <property type="entry name" value="HATPase_c"/>
    <property type="match status" value="1"/>
</dbReference>
<keyword evidence="4" id="KW-0175">Coiled coil</keyword>
<dbReference type="Gene3D" id="3.30.565.10">
    <property type="entry name" value="Histidine kinase-like ATPase, C-terminal domain"/>
    <property type="match status" value="1"/>
</dbReference>
<feature type="region of interest" description="Disordered" evidence="5">
    <location>
        <begin position="1"/>
        <end position="80"/>
    </location>
</feature>
<dbReference type="STRING" id="391625.PPSIR1_33109"/>
<keyword evidence="7" id="KW-0418">Kinase</keyword>
<dbReference type="PANTHER" id="PTHR43547">
    <property type="entry name" value="TWO-COMPONENT HISTIDINE KINASE"/>
    <property type="match status" value="1"/>
</dbReference>
<feature type="coiled-coil region" evidence="4">
    <location>
        <begin position="171"/>
        <end position="198"/>
    </location>
</feature>
<evidence type="ECO:0000256" key="2">
    <source>
        <dbReference type="ARBA" id="ARBA00012438"/>
    </source>
</evidence>
<proteinExistence type="predicted"/>
<sequence length="448" mass="49589">MSRAKKTGEVASKQSAKKKATKKKAAKKPTRARARAAREQAERAGRSAEAEAASDGSVGGESEDAPGGRDWSSSDTLETRAERDPVLAEIVAKPWTKRVGLIEGMIDELRAHPSGADLRVLVERLLALAEDEKWEVRRAIANGLVHVEHPLFEKLAERLENDANQYVAQAARRAADRRRELDREYQRKTDEIDVVASELQTLRETHGEVVAAAAEKLAEHRYKLLTNETTHEMRTVVAGLLDALNKLHAKLEGSRTPKKHYERNLGIARDWRAFELMLEDTKKLVDDPSYDSEDVDLGELVEKVIELVEDALDVPAGVRVVAELDTRPGTKLHVPRSRLTQALSSLVKNAIEACEDEGTVAIRTAMARRGMVRVDIVDTGYGMAPEEIQRALLPLVSTKKDDQHTGVGLPLARKIIERECRGDFEITSMPDEGTTARCVLPLGQDDGF</sequence>
<comment type="catalytic activity">
    <reaction evidence="1">
        <text>ATP + protein L-histidine = ADP + protein N-phospho-L-histidine.</text>
        <dbReference type="EC" id="2.7.13.3"/>
    </reaction>
</comment>
<feature type="compositionally biased region" description="Basic and acidic residues" evidence="5">
    <location>
        <begin position="36"/>
        <end position="49"/>
    </location>
</feature>
<dbReference type="InterPro" id="IPR003594">
    <property type="entry name" value="HATPase_dom"/>
</dbReference>
<reference evidence="7 8" key="1">
    <citation type="submission" date="2007-06" db="EMBL/GenBank/DDBJ databases">
        <authorList>
            <person name="Shimkets L."/>
            <person name="Ferriera S."/>
            <person name="Johnson J."/>
            <person name="Kravitz S."/>
            <person name="Beeson K."/>
            <person name="Sutton G."/>
            <person name="Rogers Y.-H."/>
            <person name="Friedman R."/>
            <person name="Frazier M."/>
            <person name="Venter J.C."/>
        </authorList>
    </citation>
    <scope>NUCLEOTIDE SEQUENCE [LARGE SCALE GENOMIC DNA]</scope>
    <source>
        <strain evidence="7 8">SIR-1</strain>
    </source>
</reference>
<dbReference type="Pfam" id="PF02518">
    <property type="entry name" value="HATPase_c"/>
    <property type="match status" value="1"/>
</dbReference>
<dbReference type="PROSITE" id="PS50109">
    <property type="entry name" value="HIS_KIN"/>
    <property type="match status" value="1"/>
</dbReference>
<dbReference type="InterPro" id="IPR011989">
    <property type="entry name" value="ARM-like"/>
</dbReference>
<comment type="caution">
    <text evidence="7">The sequence shown here is derived from an EMBL/GenBank/DDBJ whole genome shotgun (WGS) entry which is preliminary data.</text>
</comment>
<feature type="compositionally biased region" description="Basic residues" evidence="5">
    <location>
        <begin position="15"/>
        <end position="35"/>
    </location>
</feature>
<keyword evidence="3" id="KW-0597">Phosphoprotein</keyword>
<dbReference type="OrthoDB" id="5499837at2"/>
<evidence type="ECO:0000256" key="3">
    <source>
        <dbReference type="ARBA" id="ARBA00022553"/>
    </source>
</evidence>
<evidence type="ECO:0000256" key="1">
    <source>
        <dbReference type="ARBA" id="ARBA00000085"/>
    </source>
</evidence>
<feature type="domain" description="Histidine kinase" evidence="6">
    <location>
        <begin position="228"/>
        <end position="444"/>
    </location>
</feature>
<name>A6G6H8_9BACT</name>
<dbReference type="PROSITE" id="PS50077">
    <property type="entry name" value="HEAT_REPEAT"/>
    <property type="match status" value="1"/>
</dbReference>
<accession>A6G6H8</accession>
<gene>
    <name evidence="7" type="ORF">PPSIR1_33109</name>
</gene>
<dbReference type="Proteomes" id="UP000005801">
    <property type="component" value="Unassembled WGS sequence"/>
</dbReference>
<evidence type="ECO:0000259" key="6">
    <source>
        <dbReference type="PROSITE" id="PS50109"/>
    </source>
</evidence>
<dbReference type="AlphaFoldDB" id="A6G6H8"/>
<dbReference type="EC" id="2.7.13.3" evidence="2"/>
<dbReference type="InterPro" id="IPR036890">
    <property type="entry name" value="HATPase_C_sf"/>
</dbReference>
<organism evidence="7 8">
    <name type="scientific">Plesiocystis pacifica SIR-1</name>
    <dbReference type="NCBI Taxonomy" id="391625"/>
    <lineage>
        <taxon>Bacteria</taxon>
        <taxon>Pseudomonadati</taxon>
        <taxon>Myxococcota</taxon>
        <taxon>Polyangia</taxon>
        <taxon>Nannocystales</taxon>
        <taxon>Nannocystaceae</taxon>
        <taxon>Plesiocystis</taxon>
    </lineage>
</organism>
<dbReference type="PANTHER" id="PTHR43547:SF2">
    <property type="entry name" value="HYBRID SIGNAL TRANSDUCTION HISTIDINE KINASE C"/>
    <property type="match status" value="1"/>
</dbReference>
<dbReference type="GO" id="GO:0000155">
    <property type="term" value="F:phosphorelay sensor kinase activity"/>
    <property type="evidence" value="ECO:0007669"/>
    <property type="project" value="TreeGrafter"/>
</dbReference>
<evidence type="ECO:0000313" key="8">
    <source>
        <dbReference type="Proteomes" id="UP000005801"/>
    </source>
</evidence>
<protein>
    <recommendedName>
        <fullName evidence="2">histidine kinase</fullName>
        <ecNumber evidence="2">2.7.13.3</ecNumber>
    </recommendedName>
</protein>
<dbReference type="SUPFAM" id="SSF48371">
    <property type="entry name" value="ARM repeat"/>
    <property type="match status" value="1"/>
</dbReference>